<evidence type="ECO:0000313" key="2">
    <source>
        <dbReference type="Proteomes" id="UP000193487"/>
    </source>
</evidence>
<protein>
    <recommendedName>
        <fullName evidence="3">Alkylmercury lyase</fullName>
    </recommendedName>
</protein>
<comment type="caution">
    <text evidence="1">The sequence shown here is derived from an EMBL/GenBank/DDBJ whole genome shotgun (WGS) entry which is preliminary data.</text>
</comment>
<dbReference type="Proteomes" id="UP000193487">
    <property type="component" value="Unassembled WGS sequence"/>
</dbReference>
<dbReference type="AlphaFoldDB" id="A0A1X1YD50"/>
<dbReference type="EMBL" id="LQPE01000028">
    <property type="protein sequence ID" value="ORW08961.1"/>
    <property type="molecule type" value="Genomic_DNA"/>
</dbReference>
<gene>
    <name evidence="1" type="ORF">AWC14_22620</name>
</gene>
<accession>A0A1X1YD50</accession>
<reference evidence="1 2" key="1">
    <citation type="submission" date="2016-01" db="EMBL/GenBank/DDBJ databases">
        <title>The new phylogeny of the genus Mycobacterium.</title>
        <authorList>
            <person name="Tarcisio F."/>
            <person name="Conor M."/>
            <person name="Antonella G."/>
            <person name="Elisabetta G."/>
            <person name="Giulia F.S."/>
            <person name="Sara T."/>
            <person name="Anna F."/>
            <person name="Clotilde B."/>
            <person name="Roberto B."/>
            <person name="Veronica D.S."/>
            <person name="Fabio R."/>
            <person name="Monica P."/>
            <person name="Olivier J."/>
            <person name="Enrico T."/>
            <person name="Nicola S."/>
        </authorList>
    </citation>
    <scope>NUCLEOTIDE SEQUENCE [LARGE SCALE GENOMIC DNA]</scope>
    <source>
        <strain evidence="1 2">DSM 45166</strain>
    </source>
</reference>
<evidence type="ECO:0000313" key="1">
    <source>
        <dbReference type="EMBL" id="ORW08961.1"/>
    </source>
</evidence>
<evidence type="ECO:0008006" key="3">
    <source>
        <dbReference type="Google" id="ProtNLM"/>
    </source>
</evidence>
<sequence length="103" mass="11192">MSPVRVQLLHVPDCPLIGRVRDTLEDCLRHVGVAVRVDELEGSYPSPTLVIDGIDVATGALPSREVCCRFDLPTCAQIVTALDRAARACEGRAPISREPLPQF</sequence>
<proteinExistence type="predicted"/>
<keyword evidence="2" id="KW-1185">Reference proteome</keyword>
<name>A0A1X1YD50_9MYCO</name>
<organism evidence="1 2">
    <name type="scientific">Mycobacterium kyorinense</name>
    <dbReference type="NCBI Taxonomy" id="487514"/>
    <lineage>
        <taxon>Bacteria</taxon>
        <taxon>Bacillati</taxon>
        <taxon>Actinomycetota</taxon>
        <taxon>Actinomycetes</taxon>
        <taxon>Mycobacteriales</taxon>
        <taxon>Mycobacteriaceae</taxon>
        <taxon>Mycobacterium</taxon>
    </lineage>
</organism>